<keyword evidence="5" id="KW-0804">Transcription</keyword>
<keyword evidence="2" id="KW-0862">Zinc</keyword>
<gene>
    <name evidence="8" type="ORF">CSUB01_11530</name>
</gene>
<keyword evidence="3" id="KW-0805">Transcription regulation</keyword>
<dbReference type="InterPro" id="IPR001138">
    <property type="entry name" value="Zn2Cys6_DnaBD"/>
</dbReference>
<dbReference type="OrthoDB" id="3598904at2759"/>
<keyword evidence="9" id="KW-1185">Reference proteome</keyword>
<proteinExistence type="predicted"/>
<keyword evidence="1" id="KW-0479">Metal-binding</keyword>
<evidence type="ECO:0000256" key="2">
    <source>
        <dbReference type="ARBA" id="ARBA00022833"/>
    </source>
</evidence>
<dbReference type="GO" id="GO:0003677">
    <property type="term" value="F:DNA binding"/>
    <property type="evidence" value="ECO:0007669"/>
    <property type="project" value="UniProtKB-KW"/>
</dbReference>
<evidence type="ECO:0000256" key="6">
    <source>
        <dbReference type="ARBA" id="ARBA00023242"/>
    </source>
</evidence>
<evidence type="ECO:0000256" key="3">
    <source>
        <dbReference type="ARBA" id="ARBA00023015"/>
    </source>
</evidence>
<evidence type="ECO:0000313" key="8">
    <source>
        <dbReference type="EMBL" id="KDN72132.1"/>
    </source>
</evidence>
<keyword evidence="6" id="KW-0539">Nucleus</keyword>
<dbReference type="CDD" id="cd00067">
    <property type="entry name" value="GAL4"/>
    <property type="match status" value="1"/>
</dbReference>
<feature type="region of interest" description="Disordered" evidence="7">
    <location>
        <begin position="587"/>
        <end position="606"/>
    </location>
</feature>
<dbReference type="Pfam" id="PF11951">
    <property type="entry name" value="Fungal_trans_2"/>
    <property type="match status" value="1"/>
</dbReference>
<dbReference type="PANTHER" id="PTHR36206:SF12">
    <property type="entry name" value="ASPERCRYPTIN BIOSYNTHESIS CLUSTER-SPECIFIC TRANSCRIPTION REGULATOR ATNN-RELATED"/>
    <property type="match status" value="1"/>
</dbReference>
<organism evidence="8 9">
    <name type="scientific">Colletotrichum sublineola</name>
    <name type="common">Sorghum anthracnose fungus</name>
    <dbReference type="NCBI Taxonomy" id="1173701"/>
    <lineage>
        <taxon>Eukaryota</taxon>
        <taxon>Fungi</taxon>
        <taxon>Dikarya</taxon>
        <taxon>Ascomycota</taxon>
        <taxon>Pezizomycotina</taxon>
        <taxon>Sordariomycetes</taxon>
        <taxon>Hypocreomycetidae</taxon>
        <taxon>Glomerellales</taxon>
        <taxon>Glomerellaceae</taxon>
        <taxon>Colletotrichum</taxon>
        <taxon>Colletotrichum graminicola species complex</taxon>
    </lineage>
</organism>
<dbReference type="InterPro" id="IPR052360">
    <property type="entry name" value="Transcr_Regulatory_Proteins"/>
</dbReference>
<evidence type="ECO:0000313" key="9">
    <source>
        <dbReference type="Proteomes" id="UP000027238"/>
    </source>
</evidence>
<dbReference type="GO" id="GO:0000981">
    <property type="term" value="F:DNA-binding transcription factor activity, RNA polymerase II-specific"/>
    <property type="evidence" value="ECO:0007669"/>
    <property type="project" value="InterPro"/>
</dbReference>
<sequence length="815" mass="89208">MKRFSRHKRSTNGCGVCRCDESRPSCDQCTKTGRSCDGYRPSGSRLATLPKRALAPLQAPSQASLSWSPVQLSAPAQRALHYYRVNTAKQLSGYLDDEFWTTSVLQVGDRDQCVSYALVALASLHEHFNAEATGGSPVTTGDPEAACRLGRPEMWSASMRHALCYYNEAVCRLYAQISASAGGEIETTLLCCLLLAAFELLRGYHKESQVHLHGSAGLLQAWQDRQNGSHGGALWSPRGYFIREKLGPLFYRMALQASLFGHVQPTSSSSKHGYEGATLVAFISDTHYSNKKSFTYDDAGMRIASPTEARDTLYRLIWHLYLLPEGRNHLLKGGRQTKRARAKGQDNFIRSLHQWQDTLFEYLERQSAGGASSTMLKLFYAAARVIIPTFTSEDQMAFDNFATQFREMTDLAEALLFPPSPQPPPPARRDAPCFFSLDMGVLHLLYHVVIRCRLRATRHRALALLRRAQARREGVWDGAATALVAGRVVALEEQAARRQGARTGGADDDGSYFIPASARSFQRKVRLDRHQLGQVLSFQNIQATPTWLYVHALGTLQAVEHLAVALQPHEGVVLGHDEQGRHTQVLGPKVGGSPHEEAEVGPDGGAVDVAGGERGAGGDGVVAGAEDAQGGGPLDAEVEAGRVLAAHLVHHGHVKITPRGGVDLAVLDDDEALSRVHPWRTYGVSKCGNWFLARECARRFRDDGIVSAAVNPGQLRTDAWRHVSGIIMSLLRPTMYDARMGVLPMLYAAFAPEVATEGCGCYVVPWGRIAARSAREDIEDALRGGVAERFWEWCDAKARGAAKKGASASFTAQER</sequence>
<keyword evidence="4" id="KW-0238">DNA-binding</keyword>
<dbReference type="InterPro" id="IPR021858">
    <property type="entry name" value="Fun_TF"/>
</dbReference>
<reference evidence="9" key="1">
    <citation type="journal article" date="2014" name="Genome Announc.">
        <title>Draft genome sequence of Colletotrichum sublineola, a destructive pathogen of cultivated sorghum.</title>
        <authorList>
            <person name="Baroncelli R."/>
            <person name="Sanz-Martin J.M."/>
            <person name="Rech G.E."/>
            <person name="Sukno S.A."/>
            <person name="Thon M.R."/>
        </authorList>
    </citation>
    <scope>NUCLEOTIDE SEQUENCE [LARGE SCALE GENOMIC DNA]</scope>
    <source>
        <strain evidence="9">TX430BB</strain>
    </source>
</reference>
<comment type="caution">
    <text evidence="8">The sequence shown here is derived from an EMBL/GenBank/DDBJ whole genome shotgun (WGS) entry which is preliminary data.</text>
</comment>
<dbReference type="PANTHER" id="PTHR36206">
    <property type="entry name" value="ASPERCRYPTIN BIOSYNTHESIS CLUSTER-SPECIFIC TRANSCRIPTION REGULATOR ATNN-RELATED"/>
    <property type="match status" value="1"/>
</dbReference>
<evidence type="ECO:0000256" key="7">
    <source>
        <dbReference type="SAM" id="MobiDB-lite"/>
    </source>
</evidence>
<dbReference type="InterPro" id="IPR036291">
    <property type="entry name" value="NAD(P)-bd_dom_sf"/>
</dbReference>
<name>A0A066XTE8_COLSU</name>
<evidence type="ECO:0000256" key="1">
    <source>
        <dbReference type="ARBA" id="ARBA00022723"/>
    </source>
</evidence>
<protein>
    <recommendedName>
        <fullName evidence="10">Zn(2)-C6 fungal-type domain-containing protein</fullName>
    </recommendedName>
</protein>
<dbReference type="AlphaFoldDB" id="A0A066XTE8"/>
<dbReference type="HOGENOM" id="CLU_346471_0_0_1"/>
<dbReference type="STRING" id="1173701.A0A066XTE8"/>
<dbReference type="GO" id="GO:0008270">
    <property type="term" value="F:zinc ion binding"/>
    <property type="evidence" value="ECO:0007669"/>
    <property type="project" value="InterPro"/>
</dbReference>
<dbReference type="Gene3D" id="3.40.50.720">
    <property type="entry name" value="NAD(P)-binding Rossmann-like Domain"/>
    <property type="match status" value="1"/>
</dbReference>
<dbReference type="eggNOG" id="ENOG502SPHU">
    <property type="taxonomic scope" value="Eukaryota"/>
</dbReference>
<dbReference type="Proteomes" id="UP000027238">
    <property type="component" value="Unassembled WGS sequence"/>
</dbReference>
<evidence type="ECO:0008006" key="10">
    <source>
        <dbReference type="Google" id="ProtNLM"/>
    </source>
</evidence>
<accession>A0A066XTE8</accession>
<dbReference type="SUPFAM" id="SSF51735">
    <property type="entry name" value="NAD(P)-binding Rossmann-fold domains"/>
    <property type="match status" value="1"/>
</dbReference>
<dbReference type="EMBL" id="JMSE01000041">
    <property type="protein sequence ID" value="KDN72132.1"/>
    <property type="molecule type" value="Genomic_DNA"/>
</dbReference>
<evidence type="ECO:0000256" key="5">
    <source>
        <dbReference type="ARBA" id="ARBA00023163"/>
    </source>
</evidence>
<evidence type="ECO:0000256" key="4">
    <source>
        <dbReference type="ARBA" id="ARBA00023125"/>
    </source>
</evidence>